<proteinExistence type="predicted"/>
<evidence type="ECO:0000313" key="8">
    <source>
        <dbReference type="EMBL" id="MBE9143943.1"/>
    </source>
</evidence>
<accession>A0ABR9UBU4</accession>
<name>A0ABR9UBU4_9CYAN</name>
<feature type="DNA-binding region" description="OmpR/PhoB-type" evidence="4">
    <location>
        <begin position="124"/>
        <end position="222"/>
    </location>
</feature>
<dbReference type="Gene3D" id="1.20.120.160">
    <property type="entry name" value="HPT domain"/>
    <property type="match status" value="1"/>
</dbReference>
<evidence type="ECO:0000256" key="3">
    <source>
        <dbReference type="PROSITE-ProRule" id="PRU00169"/>
    </source>
</evidence>
<feature type="modified residue" description="Phosphohistidine" evidence="2">
    <location>
        <position position="289"/>
    </location>
</feature>
<feature type="domain" description="Response regulatory" evidence="5">
    <location>
        <begin position="357"/>
        <end position="473"/>
    </location>
</feature>
<evidence type="ECO:0000256" key="4">
    <source>
        <dbReference type="PROSITE-ProRule" id="PRU01091"/>
    </source>
</evidence>
<dbReference type="SUPFAM" id="SSF47226">
    <property type="entry name" value="Histidine-containing phosphotransfer domain, HPT domain"/>
    <property type="match status" value="1"/>
</dbReference>
<feature type="domain" description="Response regulatory" evidence="5">
    <location>
        <begin position="483"/>
        <end position="599"/>
    </location>
</feature>
<dbReference type="InterPro" id="IPR036388">
    <property type="entry name" value="WH-like_DNA-bd_sf"/>
</dbReference>
<dbReference type="SUPFAM" id="SSF52172">
    <property type="entry name" value="CheY-like"/>
    <property type="match status" value="3"/>
</dbReference>
<dbReference type="InterPro" id="IPR039420">
    <property type="entry name" value="WalR-like"/>
</dbReference>
<dbReference type="PROSITE" id="PS50894">
    <property type="entry name" value="HPT"/>
    <property type="match status" value="1"/>
</dbReference>
<dbReference type="InterPro" id="IPR011006">
    <property type="entry name" value="CheY-like_superfamily"/>
</dbReference>
<dbReference type="PROSITE" id="PS50110">
    <property type="entry name" value="RESPONSE_REGULATORY"/>
    <property type="match status" value="3"/>
</dbReference>
<dbReference type="SMART" id="SM00862">
    <property type="entry name" value="Trans_reg_C"/>
    <property type="match status" value="1"/>
</dbReference>
<dbReference type="InterPro" id="IPR001789">
    <property type="entry name" value="Sig_transdc_resp-reg_receiver"/>
</dbReference>
<dbReference type="PANTHER" id="PTHR48111:SF15">
    <property type="entry name" value="OMPR SUBFAMILY"/>
    <property type="match status" value="1"/>
</dbReference>
<feature type="domain" description="HPt" evidence="6">
    <location>
        <begin position="242"/>
        <end position="348"/>
    </location>
</feature>
<dbReference type="RefSeq" id="WP_193869471.1">
    <property type="nucleotide sequence ID" value="NZ_JADEWU010000023.1"/>
</dbReference>
<dbReference type="Pfam" id="PF00486">
    <property type="entry name" value="Trans_reg_C"/>
    <property type="match status" value="1"/>
</dbReference>
<dbReference type="Proteomes" id="UP000640725">
    <property type="component" value="Unassembled WGS sequence"/>
</dbReference>
<evidence type="ECO:0000259" key="5">
    <source>
        <dbReference type="PROSITE" id="PS50110"/>
    </source>
</evidence>
<dbReference type="InterPro" id="IPR001867">
    <property type="entry name" value="OmpR/PhoB-type_DNA-bd"/>
</dbReference>
<keyword evidence="1 4" id="KW-0238">DNA-binding</keyword>
<feature type="modified residue" description="4-aspartylphosphate" evidence="3">
    <location>
        <position position="406"/>
    </location>
</feature>
<dbReference type="Pfam" id="PF00072">
    <property type="entry name" value="Response_reg"/>
    <property type="match status" value="3"/>
</dbReference>
<organism evidence="8 9">
    <name type="scientific">Planktothrix mougeotii LEGE 06226</name>
    <dbReference type="NCBI Taxonomy" id="1828728"/>
    <lineage>
        <taxon>Bacteria</taxon>
        <taxon>Bacillati</taxon>
        <taxon>Cyanobacteriota</taxon>
        <taxon>Cyanophyceae</taxon>
        <taxon>Oscillatoriophycideae</taxon>
        <taxon>Oscillatoriales</taxon>
        <taxon>Microcoleaceae</taxon>
        <taxon>Planktothrix</taxon>
    </lineage>
</organism>
<dbReference type="PROSITE" id="PS51755">
    <property type="entry name" value="OMPR_PHOB"/>
    <property type="match status" value="1"/>
</dbReference>
<evidence type="ECO:0000256" key="2">
    <source>
        <dbReference type="PROSITE-ProRule" id="PRU00110"/>
    </source>
</evidence>
<protein>
    <submittedName>
        <fullName evidence="8">Response regulator</fullName>
    </submittedName>
</protein>
<dbReference type="InterPro" id="IPR036641">
    <property type="entry name" value="HPT_dom_sf"/>
</dbReference>
<dbReference type="EMBL" id="JADEWU010000023">
    <property type="protein sequence ID" value="MBE9143943.1"/>
    <property type="molecule type" value="Genomic_DNA"/>
</dbReference>
<dbReference type="SMART" id="SM00448">
    <property type="entry name" value="REC"/>
    <property type="match status" value="3"/>
</dbReference>
<reference evidence="8 9" key="1">
    <citation type="submission" date="2020-10" db="EMBL/GenBank/DDBJ databases">
        <authorList>
            <person name="Castelo-Branco R."/>
            <person name="Eusebio N."/>
            <person name="Adriana R."/>
            <person name="Vieira A."/>
            <person name="Brugerolle De Fraissinette N."/>
            <person name="Rezende De Castro R."/>
            <person name="Schneider M.P."/>
            <person name="Vasconcelos V."/>
            <person name="Leao P.N."/>
        </authorList>
    </citation>
    <scope>NUCLEOTIDE SEQUENCE [LARGE SCALE GENOMIC DNA]</scope>
    <source>
        <strain evidence="8 9">LEGE 06226</strain>
    </source>
</reference>
<dbReference type="CDD" id="cd00156">
    <property type="entry name" value="REC"/>
    <property type="match status" value="2"/>
</dbReference>
<feature type="modified residue" description="4-aspartylphosphate" evidence="3">
    <location>
        <position position="51"/>
    </location>
</feature>
<dbReference type="CDD" id="cd00383">
    <property type="entry name" value="trans_reg_C"/>
    <property type="match status" value="1"/>
</dbReference>
<evidence type="ECO:0000256" key="1">
    <source>
        <dbReference type="ARBA" id="ARBA00023125"/>
    </source>
</evidence>
<feature type="domain" description="Response regulatory" evidence="5">
    <location>
        <begin position="2"/>
        <end position="116"/>
    </location>
</feature>
<comment type="caution">
    <text evidence="8">The sequence shown here is derived from an EMBL/GenBank/DDBJ whole genome shotgun (WGS) entry which is preliminary data.</text>
</comment>
<dbReference type="Gene3D" id="6.10.250.690">
    <property type="match status" value="1"/>
</dbReference>
<dbReference type="PANTHER" id="PTHR48111">
    <property type="entry name" value="REGULATOR OF RPOS"/>
    <property type="match status" value="1"/>
</dbReference>
<feature type="domain" description="OmpR/PhoB-type" evidence="7">
    <location>
        <begin position="124"/>
        <end position="222"/>
    </location>
</feature>
<dbReference type="Gene3D" id="1.10.10.10">
    <property type="entry name" value="Winged helix-like DNA-binding domain superfamily/Winged helix DNA-binding domain"/>
    <property type="match status" value="1"/>
</dbReference>
<keyword evidence="9" id="KW-1185">Reference proteome</keyword>
<dbReference type="InterPro" id="IPR008207">
    <property type="entry name" value="Sig_transdc_His_kin_Hpt_dom"/>
</dbReference>
<evidence type="ECO:0000259" key="6">
    <source>
        <dbReference type="PROSITE" id="PS50894"/>
    </source>
</evidence>
<dbReference type="Pfam" id="PF01627">
    <property type="entry name" value="Hpt"/>
    <property type="match status" value="1"/>
</dbReference>
<feature type="modified residue" description="4-aspartylphosphate" evidence="3">
    <location>
        <position position="532"/>
    </location>
</feature>
<sequence length="603" mass="67190">MKILLVEDDPLTSAALAEILLGHQYTINTATDGLTTLELAESFTYDLILLDICIPKLDGISVCKQLRIKGYQSPILLLTARDSSTDRVMGLDAGADDYVVKPFDPDELMARVRALLRRGKSVSSAVMTWENLCFDPINNEVKCGDQLIHLTSKEYCLLELFLLNPKRIFSRRAILDRLWDFAESPGEETVSTHIKCLRQKLKAAGSADLIETVHGLGYRLREPSNLSESKSIVSPTDSRQQIREKTAQVWQSFKVKVKEQIAILEQVASALVEKRLTPELQKQALQEAHKLSGSLGLFGLREGSQVARELEHLLEHPQLDIKDSQLISDLVATLSLEASRETLLIPLSSEPVAYSPLILIVDDDLMLAEQIRVEANAWGLRVEIATDLAVARKMISQNPPNIILLDLTFPNPQESGLTLLAELSHRIPQIPVITLTGRQSLKARVTVARLGVKTFLSKPLPAYEILKAVTEVLSLSRRGRGNRVLVVDDDPALLSYMSNLLNAIGITVTTLENPEAFWDVLLDCHPDLLILDWEMSGFNGLDLCQAVRTDQRWRHLPIIFFSAYTEESRIVQAFAVGASQYLSKDMGAEALSTEILRRLQPIP</sequence>
<evidence type="ECO:0000313" key="9">
    <source>
        <dbReference type="Proteomes" id="UP000640725"/>
    </source>
</evidence>
<dbReference type="Gene3D" id="3.40.50.2300">
    <property type="match status" value="3"/>
</dbReference>
<keyword evidence="3" id="KW-0597">Phosphoprotein</keyword>
<dbReference type="CDD" id="cd19935">
    <property type="entry name" value="REC_OmpR_CusR-like"/>
    <property type="match status" value="1"/>
</dbReference>
<evidence type="ECO:0000259" key="7">
    <source>
        <dbReference type="PROSITE" id="PS51755"/>
    </source>
</evidence>
<gene>
    <name evidence="8" type="ORF">IQ236_12010</name>
</gene>